<dbReference type="Pfam" id="PF18354">
    <property type="entry name" value="SH3_18"/>
    <property type="match status" value="1"/>
</dbReference>
<dbReference type="InterPro" id="IPR041199">
    <property type="entry name" value="CarS_SH3"/>
</dbReference>
<proteinExistence type="predicted"/>
<evidence type="ECO:0000313" key="4">
    <source>
        <dbReference type="EMBL" id="SEU26323.1"/>
    </source>
</evidence>
<protein>
    <recommendedName>
        <fullName evidence="2">CarS SH3 domain-containing protein</fullName>
    </recommendedName>
</protein>
<dbReference type="STRING" id="1334629.MFUL124B02_20605"/>
<reference evidence="4 5" key="1">
    <citation type="submission" date="2016-10" db="EMBL/GenBank/DDBJ databases">
        <authorList>
            <person name="Varghese N."/>
            <person name="Submissions S."/>
        </authorList>
    </citation>
    <scope>NUCLEOTIDE SEQUENCE [LARGE SCALE GENOMIC DNA]</scope>
    <source>
        <strain evidence="4 5">DSM 16525</strain>
    </source>
</reference>
<accession>A0A511T6Q4</accession>
<dbReference type="Proteomes" id="UP000183760">
    <property type="component" value="Unassembled WGS sequence"/>
</dbReference>
<evidence type="ECO:0000256" key="1">
    <source>
        <dbReference type="SAM" id="MobiDB-lite"/>
    </source>
</evidence>
<dbReference type="AlphaFoldDB" id="A0A511T6Q4"/>
<feature type="domain" description="CarS SH3" evidence="2">
    <location>
        <begin position="2"/>
        <end position="82"/>
    </location>
</feature>
<evidence type="ECO:0000259" key="2">
    <source>
        <dbReference type="Pfam" id="PF18354"/>
    </source>
</evidence>
<dbReference type="Gene3D" id="2.30.30.630">
    <property type="match status" value="1"/>
</dbReference>
<feature type="compositionally biased region" description="Basic and acidic residues" evidence="1">
    <location>
        <begin position="92"/>
        <end position="102"/>
    </location>
</feature>
<evidence type="ECO:0000313" key="6">
    <source>
        <dbReference type="Proteomes" id="UP000321514"/>
    </source>
</evidence>
<comment type="caution">
    <text evidence="3">The sequence shown here is derived from an EMBL/GenBank/DDBJ whole genome shotgun (WGS) entry which is preliminary data.</text>
</comment>
<organism evidence="3 6">
    <name type="scientific">Myxococcus fulvus</name>
    <dbReference type="NCBI Taxonomy" id="33"/>
    <lineage>
        <taxon>Bacteria</taxon>
        <taxon>Pseudomonadati</taxon>
        <taxon>Myxococcota</taxon>
        <taxon>Myxococcia</taxon>
        <taxon>Myxococcales</taxon>
        <taxon>Cystobacterineae</taxon>
        <taxon>Myxococcaceae</taxon>
        <taxon>Myxococcus</taxon>
    </lineage>
</organism>
<reference evidence="3 6" key="2">
    <citation type="submission" date="2019-07" db="EMBL/GenBank/DDBJ databases">
        <title>Whole genome shotgun sequence of Myxococcus fulvus NBRC 100333.</title>
        <authorList>
            <person name="Hosoyama A."/>
            <person name="Uohara A."/>
            <person name="Ohji S."/>
            <person name="Ichikawa N."/>
        </authorList>
    </citation>
    <scope>NUCLEOTIDE SEQUENCE [LARGE SCALE GENOMIC DNA]</scope>
    <source>
        <strain evidence="3 6">NBRC 100333</strain>
    </source>
</reference>
<keyword evidence="5" id="KW-1185">Reference proteome</keyword>
<evidence type="ECO:0000313" key="3">
    <source>
        <dbReference type="EMBL" id="GEN09854.1"/>
    </source>
</evidence>
<feature type="region of interest" description="Disordered" evidence="1">
    <location>
        <begin position="87"/>
        <end position="109"/>
    </location>
</feature>
<dbReference type="EMBL" id="BJXR01000036">
    <property type="protein sequence ID" value="GEN09854.1"/>
    <property type="molecule type" value="Genomic_DNA"/>
</dbReference>
<dbReference type="RefSeq" id="WP_074956963.1">
    <property type="nucleotide sequence ID" value="NZ_BJXR01000036.1"/>
</dbReference>
<gene>
    <name evidence="3" type="ORF">MFU01_48910</name>
    <name evidence="4" type="ORF">SAMN05443572_107240</name>
</gene>
<sequence>MNDPSLIVSTNVDGAPVRIGERVKVVSHSSDGTISAGFLGHTGVVVALVYDDPVAQYPADPLIQVRVDGLGEDLFFMDELVPEWASAPLPRTPREKKAERPRPTVWRVQ</sequence>
<name>A0A511T6Q4_MYXFU</name>
<evidence type="ECO:0000313" key="5">
    <source>
        <dbReference type="Proteomes" id="UP000183760"/>
    </source>
</evidence>
<dbReference type="Proteomes" id="UP000321514">
    <property type="component" value="Unassembled WGS sequence"/>
</dbReference>
<dbReference type="EMBL" id="FOIB01000007">
    <property type="protein sequence ID" value="SEU26323.1"/>
    <property type="molecule type" value="Genomic_DNA"/>
</dbReference>